<evidence type="ECO:0008006" key="3">
    <source>
        <dbReference type="Google" id="ProtNLM"/>
    </source>
</evidence>
<accession>A0A547Q849</accession>
<organism evidence="1 2">
    <name type="scientific">Palleronia caenipelagi</name>
    <dbReference type="NCBI Taxonomy" id="2489174"/>
    <lineage>
        <taxon>Bacteria</taxon>
        <taxon>Pseudomonadati</taxon>
        <taxon>Pseudomonadota</taxon>
        <taxon>Alphaproteobacteria</taxon>
        <taxon>Rhodobacterales</taxon>
        <taxon>Roseobacteraceae</taxon>
        <taxon>Palleronia</taxon>
    </lineage>
</organism>
<dbReference type="EMBL" id="VFSV01000005">
    <property type="protein sequence ID" value="TRD22560.1"/>
    <property type="molecule type" value="Genomic_DNA"/>
</dbReference>
<dbReference type="OrthoDB" id="5458135at2"/>
<gene>
    <name evidence="1" type="ORF">FEV53_03855</name>
</gene>
<dbReference type="Proteomes" id="UP000318590">
    <property type="component" value="Unassembled WGS sequence"/>
</dbReference>
<evidence type="ECO:0000313" key="2">
    <source>
        <dbReference type="Proteomes" id="UP000318590"/>
    </source>
</evidence>
<dbReference type="RefSeq" id="WP_142833504.1">
    <property type="nucleotide sequence ID" value="NZ_VFSV01000005.1"/>
</dbReference>
<proteinExistence type="predicted"/>
<dbReference type="SUPFAM" id="SSF88723">
    <property type="entry name" value="PIN domain-like"/>
    <property type="match status" value="1"/>
</dbReference>
<dbReference type="InterPro" id="IPR029060">
    <property type="entry name" value="PIN-like_dom_sf"/>
</dbReference>
<name>A0A547Q849_9RHOB</name>
<comment type="caution">
    <text evidence="1">The sequence shown here is derived from an EMBL/GenBank/DDBJ whole genome shotgun (WGS) entry which is preliminary data.</text>
</comment>
<evidence type="ECO:0000313" key="1">
    <source>
        <dbReference type="EMBL" id="TRD22560.1"/>
    </source>
</evidence>
<dbReference type="Gene3D" id="3.40.50.1010">
    <property type="entry name" value="5'-nuclease"/>
    <property type="match status" value="1"/>
</dbReference>
<sequence>MIVAFDNTFLSLVLNPDSKPRPNPATGKPVEHCKERVEALVDRLSKRGDTVVVPTPCFSEMLCAVPDLQRATATLNQSTAFDLAPFDERCAVDLAEVVRTAIASGDKRSGIKAPWNEVKFDRQIAVIAKVNGAEILYTDDEHQAAFAKKLGLKVIHTWDLDLPPEYAQTGFYV</sequence>
<keyword evidence="2" id="KW-1185">Reference proteome</keyword>
<dbReference type="AlphaFoldDB" id="A0A547Q849"/>
<reference evidence="1 2" key="1">
    <citation type="submission" date="2019-06" db="EMBL/GenBank/DDBJ databases">
        <title>Paenimaribius caenipelagi gen. nov., sp. nov., isolated from a tidal flat.</title>
        <authorList>
            <person name="Yoon J.-H."/>
        </authorList>
    </citation>
    <scope>NUCLEOTIDE SEQUENCE [LARGE SCALE GENOMIC DNA]</scope>
    <source>
        <strain evidence="1 2">JBTF-M29</strain>
    </source>
</reference>
<protein>
    <recommendedName>
        <fullName evidence="3">Type II toxin-antitoxin system VapC family toxin</fullName>
    </recommendedName>
</protein>